<sequence length="131" mass="14943">MKSRKVRKCKCRYRVWQLLESLEQTATTGNLSSEKKNGMEGDFACPMASKAFQRQRGASRVVDWKDAVPKEEAQLAARRGGEERSVPFAIIVLLDIECSPPQTTRTRTYEHACVHMHIYVTARSWLSDTSH</sequence>
<evidence type="ECO:0000313" key="1">
    <source>
        <dbReference type="Proteomes" id="UP000887581"/>
    </source>
</evidence>
<reference evidence="2" key="1">
    <citation type="submission" date="2022-11" db="UniProtKB">
        <authorList>
            <consortium name="WormBaseParasite"/>
        </authorList>
    </citation>
    <scope>IDENTIFICATION</scope>
</reference>
<name>A0A915PXK2_9BILA</name>
<protein>
    <submittedName>
        <fullName evidence="2">Uncharacterized protein</fullName>
    </submittedName>
</protein>
<keyword evidence="1" id="KW-1185">Reference proteome</keyword>
<dbReference type="Proteomes" id="UP000887581">
    <property type="component" value="Unplaced"/>
</dbReference>
<proteinExistence type="predicted"/>
<dbReference type="AlphaFoldDB" id="A0A915PXK2"/>
<evidence type="ECO:0000313" key="2">
    <source>
        <dbReference type="WBParaSite" id="sdigi.contig34.g2394.t1"/>
    </source>
</evidence>
<accession>A0A915PXK2</accession>
<organism evidence="1 2">
    <name type="scientific">Setaria digitata</name>
    <dbReference type="NCBI Taxonomy" id="48799"/>
    <lineage>
        <taxon>Eukaryota</taxon>
        <taxon>Metazoa</taxon>
        <taxon>Ecdysozoa</taxon>
        <taxon>Nematoda</taxon>
        <taxon>Chromadorea</taxon>
        <taxon>Rhabditida</taxon>
        <taxon>Spirurina</taxon>
        <taxon>Spiruromorpha</taxon>
        <taxon>Filarioidea</taxon>
        <taxon>Setariidae</taxon>
        <taxon>Setaria</taxon>
    </lineage>
</organism>
<dbReference type="WBParaSite" id="sdigi.contig34.g2394.t1">
    <property type="protein sequence ID" value="sdigi.contig34.g2394.t1"/>
    <property type="gene ID" value="sdigi.contig34.g2394"/>
</dbReference>